<keyword evidence="5 10" id="KW-0479">Metal-binding</keyword>
<dbReference type="InterPro" id="IPR036188">
    <property type="entry name" value="FAD/NAD-bd_sf"/>
</dbReference>
<dbReference type="Gene3D" id="3.40.50.720">
    <property type="entry name" value="NAD(P)-binding Rossmann-like Domain"/>
    <property type="match status" value="1"/>
</dbReference>
<reference evidence="12 13" key="1">
    <citation type="journal article" date="2012" name="J. Bacteriol.">
        <title>Complete genome sequence of a thermophilic methanogen, Methanocella conradii HZ254, isolated from Chinese rice field soil.</title>
        <authorList>
            <person name="Lu Z."/>
            <person name="Lu Y."/>
        </authorList>
    </citation>
    <scope>NUCLEOTIDE SEQUENCE [LARGE SCALE GENOMIC DNA]</scope>
    <source>
        <strain evidence="13">DSM 24694 / JCM 17849 / CGMCC 1.5162 / HZ254</strain>
    </source>
</reference>
<keyword evidence="3 10" id="KW-0004">4Fe-4S</keyword>
<keyword evidence="4 10" id="KW-0285">Flavoprotein</keyword>
<keyword evidence="9 10" id="KW-0411">Iron-sulfur</keyword>
<dbReference type="PROSITE" id="PS51379">
    <property type="entry name" value="4FE4S_FER_2"/>
    <property type="match status" value="4"/>
</dbReference>
<evidence type="ECO:0000256" key="4">
    <source>
        <dbReference type="ARBA" id="ARBA00022630"/>
    </source>
</evidence>
<dbReference type="RefSeq" id="WP_014406054.1">
    <property type="nucleotide sequence ID" value="NC_017034.1"/>
</dbReference>
<dbReference type="GeneID" id="11971602"/>
<comment type="function">
    <text evidence="10">Part of a complex that catalyzes the reversible reduction of CoM-S-S-CoB to the thiol-coenzymes H-S-CoM (coenzyme M) and H-S-CoB (coenzyme B).</text>
</comment>
<evidence type="ECO:0000313" key="13">
    <source>
        <dbReference type="Proteomes" id="UP000005233"/>
    </source>
</evidence>
<dbReference type="Pfam" id="PF13187">
    <property type="entry name" value="Fer4_9"/>
    <property type="match status" value="1"/>
</dbReference>
<dbReference type="AlphaFoldDB" id="H8I5Y9"/>
<accession>H8I5Y9</accession>
<keyword evidence="13" id="KW-1185">Reference proteome</keyword>
<dbReference type="OrthoDB" id="32867at2157"/>
<dbReference type="GO" id="GO:0051539">
    <property type="term" value="F:4 iron, 4 sulfur cluster binding"/>
    <property type="evidence" value="ECO:0007669"/>
    <property type="project" value="UniProtKB-UniRule"/>
</dbReference>
<feature type="domain" description="4Fe-4S ferredoxin-type" evidence="11">
    <location>
        <begin position="599"/>
        <end position="626"/>
    </location>
</feature>
<comment type="similarity">
    <text evidence="2 10">Belongs to the HdrA family.</text>
</comment>
<name>H8I5Y9_METCZ</name>
<dbReference type="Pfam" id="PF12831">
    <property type="entry name" value="FAD_oxidored"/>
    <property type="match status" value="1"/>
</dbReference>
<feature type="domain" description="4Fe-4S ferredoxin-type" evidence="11">
    <location>
        <begin position="236"/>
        <end position="266"/>
    </location>
</feature>
<sequence length="784" mass="84286">MAPRVGVFICHCGDNIKGTLDVDRLKMAAYAEGVECVEDYPYMCSADGQSLIKSRIKGLSLERIVVAACSPNVHEHTFRECVKDAGLNQYMVDIANIREQCAWVPSEDATGRAIDIIRSSIYGVRQAVPLENMTVNAEKRVMVVGGGISGMTAALALAKQGIHVYLLESGPTLGGNMVKIGKVFSPDKLTEECAMCSLAPIMGEVAKNRRIEVRTLSQAIGLKGHAGDFTVTIESAPAYIDQKKCTSCGKCASACPVKVKDEWNSSLSLRKAAYRPFPQAVPASYTIDGDACKKCGSCVKACSAGAIDLDAKPRRETLHAGAIIIATGHRELDPSDKHELGYGRYSGVLTQMELARLLAVNGPTAGKLKNPVTGEAPRRVVMVQCVGSRDEKPGSIPYCSKICCMVALKHASYIKDHFPDTEVYICYTDMRAPGTYENYYREVQKKGVRFIRGRVGEVFKDGPLVVRVEDTLGGGPLELEADMVVLSCALEPSPGTVQAAKALGVGMTPELFVREKHPKLDPASTTSRGIFVCGTAAGAKDITDSIMQARAAASKAAELVSAPVEIEPGFVVIDHDKCTGCGACIRLCPYGAAYTNGMVTIDPLSCIGLGGCIMRCPEHAISLPRCSDEMLYARIDGMLCDGPRILAFLDENIAYTAADNAGVNRLAYPSSIRIIRLPSIMLLKPDHLIYALKNGAIGIFLGDGTTNSPEGAVKANVAKRVEELKKALAREGLDPRRVFYYEVYLPHYRGLAARMEQFAAMLGGKGKADAPDAPIAEVRRARSL</sequence>
<dbReference type="InterPro" id="IPR017900">
    <property type="entry name" value="4Fe4S_Fe_S_CS"/>
</dbReference>
<dbReference type="KEGG" id="mez:Mtc_1471"/>
<dbReference type="Pfam" id="PF02662">
    <property type="entry name" value="FlpD"/>
    <property type="match status" value="1"/>
</dbReference>
<dbReference type="PROSITE" id="PS00198">
    <property type="entry name" value="4FE4S_FER_1"/>
    <property type="match status" value="2"/>
</dbReference>
<evidence type="ECO:0000259" key="11">
    <source>
        <dbReference type="PROSITE" id="PS51379"/>
    </source>
</evidence>
<evidence type="ECO:0000256" key="2">
    <source>
        <dbReference type="ARBA" id="ARBA00006561"/>
    </source>
</evidence>
<protein>
    <recommendedName>
        <fullName evidence="10">CoB--CoM heterodisulfide reductase iron-sulfur subunit A</fullName>
        <ecNumber evidence="10">1.8.-.-</ecNumber>
    </recommendedName>
</protein>
<evidence type="ECO:0000256" key="10">
    <source>
        <dbReference type="RuleBase" id="RU366072"/>
    </source>
</evidence>
<dbReference type="Proteomes" id="UP000005233">
    <property type="component" value="Chromosome"/>
</dbReference>
<evidence type="ECO:0000256" key="7">
    <source>
        <dbReference type="ARBA" id="ARBA00023002"/>
    </source>
</evidence>
<evidence type="ECO:0000256" key="1">
    <source>
        <dbReference type="ARBA" id="ARBA00001974"/>
    </source>
</evidence>
<evidence type="ECO:0000313" key="12">
    <source>
        <dbReference type="EMBL" id="AFD00223.1"/>
    </source>
</evidence>
<evidence type="ECO:0000256" key="8">
    <source>
        <dbReference type="ARBA" id="ARBA00023004"/>
    </source>
</evidence>
<dbReference type="Pfam" id="PF13237">
    <property type="entry name" value="Fer4_10"/>
    <property type="match status" value="1"/>
</dbReference>
<evidence type="ECO:0000256" key="3">
    <source>
        <dbReference type="ARBA" id="ARBA00022485"/>
    </source>
</evidence>
<dbReference type="eggNOG" id="arCOG02236">
    <property type="taxonomic scope" value="Archaea"/>
</dbReference>
<dbReference type="EMBL" id="CP003243">
    <property type="protein sequence ID" value="AFD00223.1"/>
    <property type="molecule type" value="Genomic_DNA"/>
</dbReference>
<gene>
    <name evidence="12" type="primary">hdrA1</name>
    <name evidence="12" type="synonym">mvhD1</name>
    <name evidence="12" type="ordered locus">Mtc_1471</name>
</gene>
<evidence type="ECO:0000256" key="5">
    <source>
        <dbReference type="ARBA" id="ARBA00022723"/>
    </source>
</evidence>
<feature type="domain" description="4Fe-4S ferredoxin-type" evidence="11">
    <location>
        <begin position="283"/>
        <end position="312"/>
    </location>
</feature>
<proteinExistence type="inferred from homology"/>
<dbReference type="GO" id="GO:0046872">
    <property type="term" value="F:metal ion binding"/>
    <property type="evidence" value="ECO:0007669"/>
    <property type="project" value="UniProtKB-KW"/>
</dbReference>
<comment type="cofactor">
    <cofactor evidence="10">
        <name>[4Fe-4S] cluster</name>
        <dbReference type="ChEBI" id="CHEBI:49883"/>
    </cofactor>
</comment>
<comment type="cofactor">
    <cofactor evidence="1 10">
        <name>FAD</name>
        <dbReference type="ChEBI" id="CHEBI:57692"/>
    </cofactor>
</comment>
<keyword evidence="8 10" id="KW-0408">Iron</keyword>
<evidence type="ECO:0000256" key="6">
    <source>
        <dbReference type="ARBA" id="ARBA00022827"/>
    </source>
</evidence>
<dbReference type="SUPFAM" id="SSF51905">
    <property type="entry name" value="FAD/NAD(P)-binding domain"/>
    <property type="match status" value="1"/>
</dbReference>
<dbReference type="InterPro" id="IPR003813">
    <property type="entry name" value="MvhD/FlpD"/>
</dbReference>
<comment type="subunit">
    <text evidence="10">The ferredoxin:CoB-CoM heterodisulfide reductase is composed of three subunits; HdrA, HdrB and HdrC.</text>
</comment>
<dbReference type="SUPFAM" id="SSF54862">
    <property type="entry name" value="4Fe-4S ferredoxins"/>
    <property type="match status" value="1"/>
</dbReference>
<feature type="domain" description="4Fe-4S ferredoxin-type" evidence="11">
    <location>
        <begin position="569"/>
        <end position="598"/>
    </location>
</feature>
<dbReference type="GO" id="GO:0016491">
    <property type="term" value="F:oxidoreductase activity"/>
    <property type="evidence" value="ECO:0007669"/>
    <property type="project" value="UniProtKB-UniRule"/>
</dbReference>
<comment type="pathway">
    <text evidence="10">Cofactor metabolism; coenzyme M-coenzyme B heterodisulfide reduction; coenzyme B and coenzyme M from coenzyme M-coenzyme B heterodisulfide: step 1/1.</text>
</comment>
<evidence type="ECO:0000256" key="9">
    <source>
        <dbReference type="ARBA" id="ARBA00023014"/>
    </source>
</evidence>
<keyword evidence="6 10" id="KW-0274">FAD</keyword>
<organism evidence="12 13">
    <name type="scientific">Methanocella conradii (strain DSM 24694 / JCM 17849 / CGMCC 1.5162 / HZ254)</name>
    <dbReference type="NCBI Taxonomy" id="1041930"/>
    <lineage>
        <taxon>Archaea</taxon>
        <taxon>Methanobacteriati</taxon>
        <taxon>Methanobacteriota</taxon>
        <taxon>Stenosarchaea group</taxon>
        <taxon>Methanomicrobia</taxon>
        <taxon>Methanocellales</taxon>
        <taxon>Methanocellaceae</taxon>
        <taxon>Methanocella</taxon>
    </lineage>
</organism>
<dbReference type="UniPathway" id="UPA00647">
    <property type="reaction ID" value="UER00700"/>
</dbReference>
<dbReference type="InterPro" id="IPR017896">
    <property type="entry name" value="4Fe4S_Fe-S-bd"/>
</dbReference>
<keyword evidence="7 10" id="KW-0560">Oxidoreductase</keyword>
<dbReference type="PANTHER" id="PTHR43498">
    <property type="entry name" value="FERREDOXIN:COB-COM HETERODISULFIDE REDUCTASE SUBUNIT A"/>
    <property type="match status" value="1"/>
</dbReference>
<dbReference type="HOGENOM" id="CLU_020302_0_0_2"/>
<dbReference type="STRING" id="1041930.Mtc_1471"/>
<dbReference type="PANTHER" id="PTHR43498:SF1">
    <property type="entry name" value="COB--COM HETERODISULFIDE REDUCTASE IRON-SULFUR SUBUNIT A"/>
    <property type="match status" value="1"/>
</dbReference>
<dbReference type="Gene3D" id="3.30.70.20">
    <property type="match status" value="3"/>
</dbReference>
<dbReference type="InterPro" id="IPR039650">
    <property type="entry name" value="HdrA-like"/>
</dbReference>
<dbReference type="EC" id="1.8.-.-" evidence="10"/>